<keyword evidence="2 5" id="KW-0378">Hydrolase</keyword>
<evidence type="ECO:0000256" key="2">
    <source>
        <dbReference type="ARBA" id="ARBA00022801"/>
    </source>
</evidence>
<dbReference type="Pfam" id="PF00150">
    <property type="entry name" value="Cellulase"/>
    <property type="match status" value="1"/>
</dbReference>
<dbReference type="PANTHER" id="PTHR31297:SF9">
    <property type="entry name" value="GLUCAN 1,3-BETA-GLUCOSIDASE 2"/>
    <property type="match status" value="1"/>
</dbReference>
<feature type="domain" description="Glycoside hydrolase family 5" evidence="7">
    <location>
        <begin position="104"/>
        <end position="377"/>
    </location>
</feature>
<dbReference type="InterPro" id="IPR050386">
    <property type="entry name" value="Glycosyl_hydrolase_5"/>
</dbReference>
<evidence type="ECO:0000313" key="8">
    <source>
        <dbReference type="EMBL" id="CCF57582.1"/>
    </source>
</evidence>
<dbReference type="InterPro" id="IPR017853">
    <property type="entry name" value="GH"/>
</dbReference>
<protein>
    <recommendedName>
        <fullName evidence="7">Glycoside hydrolase family 5 domain-containing protein</fullName>
    </recommendedName>
</protein>
<dbReference type="GO" id="GO:0009986">
    <property type="term" value="C:cell surface"/>
    <property type="evidence" value="ECO:0007669"/>
    <property type="project" value="TreeGrafter"/>
</dbReference>
<dbReference type="Gene3D" id="3.20.20.80">
    <property type="entry name" value="Glycosidases"/>
    <property type="match status" value="1"/>
</dbReference>
<dbReference type="GO" id="GO:0004338">
    <property type="term" value="F:glucan exo-1,3-beta-glucosidase activity"/>
    <property type="evidence" value="ECO:0007669"/>
    <property type="project" value="EnsemblFungi"/>
</dbReference>
<dbReference type="GO" id="GO:0005576">
    <property type="term" value="C:extracellular region"/>
    <property type="evidence" value="ECO:0007669"/>
    <property type="project" value="TreeGrafter"/>
</dbReference>
<keyword evidence="6" id="KW-0732">Signal</keyword>
<dbReference type="GO" id="GO:0009251">
    <property type="term" value="P:glucan catabolic process"/>
    <property type="evidence" value="ECO:0007669"/>
    <property type="project" value="TreeGrafter"/>
</dbReference>
<reference evidence="8 9" key="1">
    <citation type="journal article" date="2011" name="Proc. Natl. Acad. Sci. U.S.A.">
        <title>Evolutionary erosion of yeast sex chromosomes by mating-type switching accidents.</title>
        <authorList>
            <person name="Gordon J.L."/>
            <person name="Armisen D."/>
            <person name="Proux-Wera E."/>
            <person name="Oheigeartaigh S.S."/>
            <person name="Byrne K.P."/>
            <person name="Wolfe K.H."/>
        </authorList>
    </citation>
    <scope>NUCLEOTIDE SEQUENCE [LARGE SCALE GENOMIC DNA]</scope>
    <source>
        <strain evidence="9">ATCC 22294 / BCRC 22015 / CBS 2517 / CECT 1963 / NBRC 1671 / NRRL Y-8276</strain>
    </source>
</reference>
<keyword evidence="4" id="KW-0961">Cell wall biogenesis/degradation</keyword>
<comment type="similarity">
    <text evidence="1 5">Belongs to the glycosyl hydrolase 5 (cellulase A) family.</text>
</comment>
<sequence>MLVNLAFILTSSVCTLALSVNSGLTNGQLKSLQKKFASYYNTSSNSSHISVRGITIGGWLVTEPYITPTLFKNATSMATYMNSSFLSSNNTIIDEYTLCEALGYNTSKELLSNHYATWITEDDFKQISEDGFNLVRIPIGYWAYKVDHKENKYINNITFIDPYVGEGIQLKYLDKALEWAQKYGLNVWLDLHGAPGSQNGFDNSGQRIFYSNLGWLSKNGTRELTYTVWDKMFNDYLASNNSIVGVEIVNEPLNSKIGIDNITQAYYDAFVSFKETMPENDNSTFIIHDAFEGVDYFNLDFNPQYRNVSDQYANLTEFNYDAQNILVDHHHYEVFTDYQLAETQYARIMNIINYGESINEQLGYHPAVVGEWSGALTDCATWLNGVGVGARYDGSYYNTTLYTTNDSPVGNCTSQMPIEEWTSEYREQVRQFVEAQLATYGAKTTGWIFWNWKTENATEWDYLKLKAADLFPVPFDNYTYFNTNGNIISAVSASLSREAFPSSTSDVVTSTSTKSKNMANRAFHKPTLIIGTLSQGNTWKGILTGTVGIIAVICIAL</sequence>
<dbReference type="GO" id="GO:0071555">
    <property type="term" value="P:cell wall organization"/>
    <property type="evidence" value="ECO:0007669"/>
    <property type="project" value="UniProtKB-KW"/>
</dbReference>
<accession>H2AT82</accession>
<dbReference type="SUPFAM" id="SSF51445">
    <property type="entry name" value="(Trans)glycosidases"/>
    <property type="match status" value="1"/>
</dbReference>
<organism evidence="8 9">
    <name type="scientific">Kazachstania africana (strain ATCC 22294 / BCRC 22015 / CBS 2517 / CECT 1963 / NBRC 1671 / NRRL Y-8276)</name>
    <name type="common">Yeast</name>
    <name type="synonym">Kluyveromyces africanus</name>
    <dbReference type="NCBI Taxonomy" id="1071382"/>
    <lineage>
        <taxon>Eukaryota</taxon>
        <taxon>Fungi</taxon>
        <taxon>Dikarya</taxon>
        <taxon>Ascomycota</taxon>
        <taxon>Saccharomycotina</taxon>
        <taxon>Saccharomycetes</taxon>
        <taxon>Saccharomycetales</taxon>
        <taxon>Saccharomycetaceae</taxon>
        <taxon>Kazachstania</taxon>
    </lineage>
</organism>
<dbReference type="InParanoid" id="H2AT82"/>
<evidence type="ECO:0000256" key="4">
    <source>
        <dbReference type="ARBA" id="ARBA00023316"/>
    </source>
</evidence>
<dbReference type="eggNOG" id="ENOG502QW42">
    <property type="taxonomic scope" value="Eukaryota"/>
</dbReference>
<feature type="chain" id="PRO_5003559255" description="Glycoside hydrolase family 5 domain-containing protein" evidence="6">
    <location>
        <begin position="18"/>
        <end position="557"/>
    </location>
</feature>
<dbReference type="RefSeq" id="XP_003956717.1">
    <property type="nucleotide sequence ID" value="XM_003956668.1"/>
</dbReference>
<dbReference type="Proteomes" id="UP000005220">
    <property type="component" value="Chromosome 3"/>
</dbReference>
<evidence type="ECO:0000256" key="6">
    <source>
        <dbReference type="SAM" id="SignalP"/>
    </source>
</evidence>
<dbReference type="GeneID" id="13885500"/>
<dbReference type="STRING" id="1071382.H2AT82"/>
<dbReference type="InterPro" id="IPR001547">
    <property type="entry name" value="Glyco_hydro_5"/>
</dbReference>
<dbReference type="PANTHER" id="PTHR31297">
    <property type="entry name" value="GLUCAN ENDO-1,6-BETA-GLUCOSIDASE B"/>
    <property type="match status" value="1"/>
</dbReference>
<feature type="signal peptide" evidence="6">
    <location>
        <begin position="1"/>
        <end position="17"/>
    </location>
</feature>
<evidence type="ECO:0000313" key="9">
    <source>
        <dbReference type="Proteomes" id="UP000005220"/>
    </source>
</evidence>
<evidence type="ECO:0000259" key="7">
    <source>
        <dbReference type="Pfam" id="PF00150"/>
    </source>
</evidence>
<proteinExistence type="inferred from homology"/>
<dbReference type="EMBL" id="HE650823">
    <property type="protein sequence ID" value="CCF57582.1"/>
    <property type="molecule type" value="Genomic_DNA"/>
</dbReference>
<dbReference type="OrthoDB" id="62120at2759"/>
<keyword evidence="9" id="KW-1185">Reference proteome</keyword>
<dbReference type="HOGENOM" id="CLU_004624_0_0_1"/>
<evidence type="ECO:0000256" key="3">
    <source>
        <dbReference type="ARBA" id="ARBA00023295"/>
    </source>
</evidence>
<name>H2AT82_KAZAF</name>
<dbReference type="KEGG" id="kaf:KAFR_0C05910"/>
<evidence type="ECO:0000256" key="1">
    <source>
        <dbReference type="ARBA" id="ARBA00005641"/>
    </source>
</evidence>
<dbReference type="FunCoup" id="H2AT82">
    <property type="interactions" value="58"/>
</dbReference>
<dbReference type="InterPro" id="IPR018087">
    <property type="entry name" value="Glyco_hydro_5_CS"/>
</dbReference>
<gene>
    <name evidence="8" type="primary">KAFR0C05910</name>
    <name evidence="8" type="ORF">KAFR_0C05910</name>
</gene>
<dbReference type="AlphaFoldDB" id="H2AT82"/>
<dbReference type="PROSITE" id="PS00659">
    <property type="entry name" value="GLYCOSYL_HYDROL_F5"/>
    <property type="match status" value="1"/>
</dbReference>
<keyword evidence="3 5" id="KW-0326">Glycosidase</keyword>
<dbReference type="GO" id="GO:0009277">
    <property type="term" value="C:fungal-type cell wall"/>
    <property type="evidence" value="ECO:0007669"/>
    <property type="project" value="EnsemblFungi"/>
</dbReference>
<evidence type="ECO:0000256" key="5">
    <source>
        <dbReference type="RuleBase" id="RU361153"/>
    </source>
</evidence>